<reference evidence="4 7" key="2">
    <citation type="submission" date="2024-07" db="EMBL/GenBank/DDBJ databases">
        <authorList>
            <person name="Akdeniz Z."/>
        </authorList>
    </citation>
    <scope>NUCLEOTIDE SEQUENCE [LARGE SCALE GENOMIC DNA]</scope>
</reference>
<evidence type="ECO:0000313" key="6">
    <source>
        <dbReference type="EMBL" id="CAL6081778.1"/>
    </source>
</evidence>
<dbReference type="InterPro" id="IPR036045">
    <property type="entry name" value="Sec1-like_sf"/>
</dbReference>
<dbReference type="EMBL" id="CAXDID020000177">
    <property type="protein sequence ID" value="CAL6048984.1"/>
    <property type="molecule type" value="Genomic_DNA"/>
</dbReference>
<proteinExistence type="inferred from homology"/>
<comment type="similarity">
    <text evidence="1">Belongs to the STXBP/unc-18/SEC1 family.</text>
</comment>
<reference evidence="2" key="1">
    <citation type="submission" date="2023-06" db="EMBL/GenBank/DDBJ databases">
        <authorList>
            <person name="Kurt Z."/>
        </authorList>
    </citation>
    <scope>NUCLEOTIDE SEQUENCE</scope>
</reference>
<evidence type="ECO:0000313" key="3">
    <source>
        <dbReference type="EMBL" id="CAI9974546.1"/>
    </source>
</evidence>
<comment type="caution">
    <text evidence="2">The sequence shown here is derived from an EMBL/GenBank/DDBJ whole genome shotgun (WGS) entry which is preliminary data.</text>
</comment>
<evidence type="ECO:0000313" key="2">
    <source>
        <dbReference type="EMBL" id="CAI9949837.1"/>
    </source>
</evidence>
<dbReference type="Pfam" id="PF00995">
    <property type="entry name" value="Sec1"/>
    <property type="match status" value="1"/>
</dbReference>
<protein>
    <submittedName>
        <fullName evidence="2">Uncharacterized protein</fullName>
    </submittedName>
</protein>
<dbReference type="AlphaFoldDB" id="A0AA86Q5R2"/>
<evidence type="ECO:0000313" key="7">
    <source>
        <dbReference type="Proteomes" id="UP001642409"/>
    </source>
</evidence>
<accession>A0AA86Q5R2</accession>
<dbReference type="GO" id="GO:0016192">
    <property type="term" value="P:vesicle-mediated transport"/>
    <property type="evidence" value="ECO:0007669"/>
    <property type="project" value="InterPro"/>
</dbReference>
<dbReference type="EMBL" id="CAXDID020000355">
    <property type="protein sequence ID" value="CAL6081778.1"/>
    <property type="molecule type" value="Genomic_DNA"/>
</dbReference>
<dbReference type="EMBL" id="CATOUU010001149">
    <property type="protein sequence ID" value="CAI9974546.1"/>
    <property type="molecule type" value="Genomic_DNA"/>
</dbReference>
<sequence>MAVNIMLETQYQQLLLTPAGFKIQGIKALIVDQFTLEYLTMTQTKERLARDELTTTISVDKIDDFAFMPNVTGIAFMKPTDENIAHLVKNLSRPKKSFSQLHLVFTNEPTDAQLDQLAKADAEHQIIASVRTHYGEFYPISENLICSGVNDVDQFCDILKRYDVKPFAVRFQNNSSEAKKFAEAIEQDLNARTFTFDHKGKAEKKKSRIPVQVIVCDRYSNLQDMCQGFFSFQSLINEFLNPGISGKVKAWVKRDWKEGDDENSQIKQLREIGKNGQRLVSEMKELPFAYYTADPRVKKFYNLDLFNTTPKIASMTDKYKEMSKMNAKIDSTDYTKMAVLMNEQNEMRQIQNEITAMQNLCGHFKYSPVFGQFQDYVLGTQNFFAGKITLDACFQNIIDKISGAEATRTPDELAEMTVFACRALLGYTVLDLFTPRNNPVHFSTKQAFKLVSTYVNQDDAELNSYFEKTKAAIDNLAPFEEQNDWKNIQNFVQPALKHLTDQQIHCQFQRPEFISGLEEDDLSSVKARYQKRPNLVALAELAALKQLPESEFGCVKSFKQSNNDVFQDAKIVGPMTFIYQIGGISTGEASAVMNFEYYAKFGMFEKNPDDDQYEVGRILNQRVVLVSDKINTFAQWADNFITGTK</sequence>
<dbReference type="EMBL" id="CATOUU010000804">
    <property type="protein sequence ID" value="CAI9949837.1"/>
    <property type="molecule type" value="Genomic_DNA"/>
</dbReference>
<evidence type="ECO:0000313" key="4">
    <source>
        <dbReference type="EMBL" id="CAL6048984.1"/>
    </source>
</evidence>
<dbReference type="PANTHER" id="PTHR11679">
    <property type="entry name" value="VESICLE PROTEIN SORTING-ASSOCIATED"/>
    <property type="match status" value="1"/>
</dbReference>
<keyword evidence="7" id="KW-1185">Reference proteome</keyword>
<evidence type="ECO:0000313" key="5">
    <source>
        <dbReference type="EMBL" id="CAL6079496.1"/>
    </source>
</evidence>
<dbReference type="InterPro" id="IPR001619">
    <property type="entry name" value="Sec1-like"/>
</dbReference>
<dbReference type="SUPFAM" id="SSF56815">
    <property type="entry name" value="Sec1/munc18-like (SM) proteins"/>
    <property type="match status" value="1"/>
</dbReference>
<dbReference type="Gene3D" id="3.40.50.2060">
    <property type="match status" value="1"/>
</dbReference>
<organism evidence="2">
    <name type="scientific">Hexamita inflata</name>
    <dbReference type="NCBI Taxonomy" id="28002"/>
    <lineage>
        <taxon>Eukaryota</taxon>
        <taxon>Metamonada</taxon>
        <taxon>Diplomonadida</taxon>
        <taxon>Hexamitidae</taxon>
        <taxon>Hexamitinae</taxon>
        <taxon>Hexamita</taxon>
    </lineage>
</organism>
<dbReference type="EMBL" id="CAXDID020000340">
    <property type="protein sequence ID" value="CAL6079496.1"/>
    <property type="molecule type" value="Genomic_DNA"/>
</dbReference>
<evidence type="ECO:0000256" key="1">
    <source>
        <dbReference type="ARBA" id="ARBA00009884"/>
    </source>
</evidence>
<gene>
    <name evidence="2" type="ORF">HINF_LOCUS37482</name>
    <name evidence="4" type="ORF">HINF_LOCUS42953</name>
    <name evidence="5" type="ORF">HINF_LOCUS59414</name>
    <name evidence="6" type="ORF">HINF_LOCUS60570</name>
    <name evidence="3" type="ORF">HINF_LOCUS62191</name>
</gene>
<name>A0AA86Q5R2_9EUKA</name>
<dbReference type="InterPro" id="IPR043154">
    <property type="entry name" value="Sec-1-like_dom1"/>
</dbReference>
<dbReference type="Proteomes" id="UP001642409">
    <property type="component" value="Unassembled WGS sequence"/>
</dbReference>